<dbReference type="GO" id="GO:0016740">
    <property type="term" value="F:transferase activity"/>
    <property type="evidence" value="ECO:0007669"/>
    <property type="project" value="UniProtKB-KW"/>
</dbReference>
<accession>A0A0J8U7T0</accession>
<dbReference type="AlphaFoldDB" id="A0A0J8U7T0"/>
<evidence type="ECO:0000313" key="2">
    <source>
        <dbReference type="Proteomes" id="UP000037594"/>
    </source>
</evidence>
<gene>
    <name evidence="1" type="ORF">ACT17_16170</name>
</gene>
<dbReference type="Proteomes" id="UP000037594">
    <property type="component" value="Unassembled WGS sequence"/>
</dbReference>
<dbReference type="EMBL" id="LFOD01000013">
    <property type="protein sequence ID" value="KMV17456.1"/>
    <property type="molecule type" value="Genomic_DNA"/>
</dbReference>
<protein>
    <submittedName>
        <fullName evidence="1">Acetyltransferase</fullName>
    </submittedName>
</protein>
<dbReference type="OrthoDB" id="5242876at2"/>
<sequence>MTARITPLRLEGFEQLPKHARRCVFWEVDPSTVGDDHLTDPEFEKEAWLSMVMLEWGSCGQLAVTARADLPDGGSGSGQGPGPDADFDLVSRAGVADLEISAVGSEWTAPDVVDDPCLGFAFYAPPGAVPRARLFPTAPVSADAILLTAVGVECADDRELLSQSLLAAVVNDLVRRGVRALEAFGYTAAVTEMSEAGRLPAELSPVVAVLGDCSVDECMLTSEFLEDVGFTVVAPHPYFPRLRLELDKGLGWKAEVEAALERLLENARIEVPIGAGLSSAGFGAKSTVPQ</sequence>
<proteinExistence type="predicted"/>
<keyword evidence="1" id="KW-0808">Transferase</keyword>
<evidence type="ECO:0000313" key="1">
    <source>
        <dbReference type="EMBL" id="KMV17456.1"/>
    </source>
</evidence>
<name>A0A0J8U7T0_9MYCO</name>
<organism evidence="1 2">
    <name type="scientific">Mycolicibacterium conceptionense</name>
    <dbReference type="NCBI Taxonomy" id="451644"/>
    <lineage>
        <taxon>Bacteria</taxon>
        <taxon>Bacillati</taxon>
        <taxon>Actinomycetota</taxon>
        <taxon>Actinomycetes</taxon>
        <taxon>Mycobacteriales</taxon>
        <taxon>Mycobacteriaceae</taxon>
        <taxon>Mycolicibacterium</taxon>
    </lineage>
</organism>
<reference evidence="1 2" key="1">
    <citation type="submission" date="2015-06" db="EMBL/GenBank/DDBJ databases">
        <title>Genome sequence of Mycobacterium conceptionense strain MLE.</title>
        <authorList>
            <person name="Greninger A.L."/>
            <person name="Cunningham G."/>
            <person name="Chiu C.Y."/>
            <person name="Miller S."/>
        </authorList>
    </citation>
    <scope>NUCLEOTIDE SEQUENCE [LARGE SCALE GENOMIC DNA]</scope>
    <source>
        <strain evidence="1 2">MLE</strain>
    </source>
</reference>
<dbReference type="RefSeq" id="WP_019344856.1">
    <property type="nucleotide sequence ID" value="NZ_AGSZ01000204.1"/>
</dbReference>
<dbReference type="PATRIC" id="fig|451644.5.peg.3347"/>
<comment type="caution">
    <text evidence="1">The sequence shown here is derived from an EMBL/GenBank/DDBJ whole genome shotgun (WGS) entry which is preliminary data.</text>
</comment>